<dbReference type="PANTHER" id="PTHR13398">
    <property type="entry name" value="GDP-FUCOSE PROTEIN O-FUCOSYLTRANSFERASE 2"/>
    <property type="match status" value="1"/>
</dbReference>
<sequence>MLECTDHVRFELLGLSNRRQSLMYALEAARLLNRSLVLGEHFDDPFPVMRTPLGFYFNISVMNDYAAITSYEKFFSRMEARPSARTGPEDFKNLEPIAPADLTSRFGDNSEEIVWIDTSFRLVEVGRVRAIFDGNERSRALQARCSSCISRVQPNRQVKFQTLPWSSSHRLAGKMAGLKRNAHKRLKGRAPAQEDEGNTSSTAASFHSQAQEGRGLVRGLFLASDATEEQRELVAEKLPLLDFGDGMRSVTRRLIEEEAPELVATGEEEEQETAGEREDSILNAILEQLVCAKGVVFIGTRRSTFTETIVEERVRNGFLTGSNYLVP</sequence>
<dbReference type="AlphaFoldDB" id="L1K471"/>
<keyword evidence="1" id="KW-0808">Transferase</keyword>
<evidence type="ECO:0000313" key="7">
    <source>
        <dbReference type="Proteomes" id="UP000011087"/>
    </source>
</evidence>
<dbReference type="GO" id="GO:0046922">
    <property type="term" value="F:peptide-O-fucosyltransferase activity"/>
    <property type="evidence" value="ECO:0007669"/>
    <property type="project" value="InterPro"/>
</dbReference>
<protein>
    <submittedName>
        <fullName evidence="5 6">Uncharacterized protein</fullName>
    </submittedName>
</protein>
<reference evidence="6" key="3">
    <citation type="submission" date="2016-03" db="UniProtKB">
        <authorList>
            <consortium name="EnsemblProtists"/>
        </authorList>
    </citation>
    <scope>IDENTIFICATION</scope>
</reference>
<keyword evidence="3" id="KW-0119">Carbohydrate metabolism</keyword>
<dbReference type="InterPro" id="IPR045130">
    <property type="entry name" value="OFUT2-like"/>
</dbReference>
<evidence type="ECO:0000256" key="4">
    <source>
        <dbReference type="SAM" id="MobiDB-lite"/>
    </source>
</evidence>
<dbReference type="RefSeq" id="XP_005842347.1">
    <property type="nucleotide sequence ID" value="XM_005842290.1"/>
</dbReference>
<evidence type="ECO:0000256" key="1">
    <source>
        <dbReference type="ARBA" id="ARBA00022679"/>
    </source>
</evidence>
<organism evidence="5">
    <name type="scientific">Guillardia theta (strain CCMP2712)</name>
    <name type="common">Cryptophyte</name>
    <dbReference type="NCBI Taxonomy" id="905079"/>
    <lineage>
        <taxon>Eukaryota</taxon>
        <taxon>Cryptophyceae</taxon>
        <taxon>Pyrenomonadales</taxon>
        <taxon>Geminigeraceae</taxon>
        <taxon>Guillardia</taxon>
    </lineage>
</organism>
<keyword evidence="7" id="KW-1185">Reference proteome</keyword>
<gene>
    <name evidence="5" type="ORF">GUITHDRAFT_99149</name>
</gene>
<dbReference type="PaxDb" id="55529-EKX55367"/>
<dbReference type="EnsemblProtists" id="EKX55367">
    <property type="protein sequence ID" value="EKX55367"/>
    <property type="gene ID" value="GUITHDRAFT_99149"/>
</dbReference>
<dbReference type="GeneID" id="17312079"/>
<feature type="compositionally biased region" description="Polar residues" evidence="4">
    <location>
        <begin position="198"/>
        <end position="210"/>
    </location>
</feature>
<evidence type="ECO:0000313" key="6">
    <source>
        <dbReference type="EnsemblProtists" id="EKX55367"/>
    </source>
</evidence>
<dbReference type="OrthoDB" id="422368at2759"/>
<evidence type="ECO:0000256" key="2">
    <source>
        <dbReference type="ARBA" id="ARBA00023253"/>
    </source>
</evidence>
<reference evidence="5 7" key="1">
    <citation type="journal article" date="2012" name="Nature">
        <title>Algal genomes reveal evolutionary mosaicism and the fate of nucleomorphs.</title>
        <authorList>
            <consortium name="DOE Joint Genome Institute"/>
            <person name="Curtis B.A."/>
            <person name="Tanifuji G."/>
            <person name="Burki F."/>
            <person name="Gruber A."/>
            <person name="Irimia M."/>
            <person name="Maruyama S."/>
            <person name="Arias M.C."/>
            <person name="Ball S.G."/>
            <person name="Gile G.H."/>
            <person name="Hirakawa Y."/>
            <person name="Hopkins J.F."/>
            <person name="Kuo A."/>
            <person name="Rensing S.A."/>
            <person name="Schmutz J."/>
            <person name="Symeonidi A."/>
            <person name="Elias M."/>
            <person name="Eveleigh R.J."/>
            <person name="Herman E.K."/>
            <person name="Klute M.J."/>
            <person name="Nakayama T."/>
            <person name="Obornik M."/>
            <person name="Reyes-Prieto A."/>
            <person name="Armbrust E.V."/>
            <person name="Aves S.J."/>
            <person name="Beiko R.G."/>
            <person name="Coutinho P."/>
            <person name="Dacks J.B."/>
            <person name="Durnford D.G."/>
            <person name="Fast N.M."/>
            <person name="Green B.R."/>
            <person name="Grisdale C.J."/>
            <person name="Hempel F."/>
            <person name="Henrissat B."/>
            <person name="Hoppner M.P."/>
            <person name="Ishida K."/>
            <person name="Kim E."/>
            <person name="Koreny L."/>
            <person name="Kroth P.G."/>
            <person name="Liu Y."/>
            <person name="Malik S.B."/>
            <person name="Maier U.G."/>
            <person name="McRose D."/>
            <person name="Mock T."/>
            <person name="Neilson J.A."/>
            <person name="Onodera N.T."/>
            <person name="Poole A.M."/>
            <person name="Pritham E.J."/>
            <person name="Richards T.A."/>
            <person name="Rocap G."/>
            <person name="Roy S.W."/>
            <person name="Sarai C."/>
            <person name="Schaack S."/>
            <person name="Shirato S."/>
            <person name="Slamovits C.H."/>
            <person name="Spencer D.F."/>
            <person name="Suzuki S."/>
            <person name="Worden A.Z."/>
            <person name="Zauner S."/>
            <person name="Barry K."/>
            <person name="Bell C."/>
            <person name="Bharti A.K."/>
            <person name="Crow J.A."/>
            <person name="Grimwood J."/>
            <person name="Kramer R."/>
            <person name="Lindquist E."/>
            <person name="Lucas S."/>
            <person name="Salamov A."/>
            <person name="McFadden G.I."/>
            <person name="Lane C.E."/>
            <person name="Keeling P.J."/>
            <person name="Gray M.W."/>
            <person name="Grigoriev I.V."/>
            <person name="Archibald J.M."/>
        </authorList>
    </citation>
    <scope>NUCLEOTIDE SEQUENCE</scope>
    <source>
        <strain evidence="5 7">CCMP2712</strain>
    </source>
</reference>
<dbReference type="Proteomes" id="UP000011087">
    <property type="component" value="Unassembled WGS sequence"/>
</dbReference>
<evidence type="ECO:0000313" key="5">
    <source>
        <dbReference type="EMBL" id="EKX55367.1"/>
    </source>
</evidence>
<keyword evidence="2" id="KW-0294">Fucose metabolism</keyword>
<dbReference type="HOGENOM" id="CLU_851105_0_0_1"/>
<dbReference type="EMBL" id="JH992965">
    <property type="protein sequence ID" value="EKX55367.1"/>
    <property type="molecule type" value="Genomic_DNA"/>
</dbReference>
<reference evidence="7" key="2">
    <citation type="submission" date="2012-11" db="EMBL/GenBank/DDBJ databases">
        <authorList>
            <person name="Kuo A."/>
            <person name="Curtis B.A."/>
            <person name="Tanifuji G."/>
            <person name="Burki F."/>
            <person name="Gruber A."/>
            <person name="Irimia M."/>
            <person name="Maruyama S."/>
            <person name="Arias M.C."/>
            <person name="Ball S.G."/>
            <person name="Gile G.H."/>
            <person name="Hirakawa Y."/>
            <person name="Hopkins J.F."/>
            <person name="Rensing S.A."/>
            <person name="Schmutz J."/>
            <person name="Symeonidi A."/>
            <person name="Elias M."/>
            <person name="Eveleigh R.J."/>
            <person name="Herman E.K."/>
            <person name="Klute M.J."/>
            <person name="Nakayama T."/>
            <person name="Obornik M."/>
            <person name="Reyes-Prieto A."/>
            <person name="Armbrust E.V."/>
            <person name="Aves S.J."/>
            <person name="Beiko R.G."/>
            <person name="Coutinho P."/>
            <person name="Dacks J.B."/>
            <person name="Durnford D.G."/>
            <person name="Fast N.M."/>
            <person name="Green B.R."/>
            <person name="Grisdale C."/>
            <person name="Hempe F."/>
            <person name="Henrissat B."/>
            <person name="Hoppner M.P."/>
            <person name="Ishida K.-I."/>
            <person name="Kim E."/>
            <person name="Koreny L."/>
            <person name="Kroth P.G."/>
            <person name="Liu Y."/>
            <person name="Malik S.-B."/>
            <person name="Maier U.G."/>
            <person name="McRose D."/>
            <person name="Mock T."/>
            <person name="Neilson J.A."/>
            <person name="Onodera N.T."/>
            <person name="Poole A.M."/>
            <person name="Pritham E.J."/>
            <person name="Richards T.A."/>
            <person name="Rocap G."/>
            <person name="Roy S.W."/>
            <person name="Sarai C."/>
            <person name="Schaack S."/>
            <person name="Shirato S."/>
            <person name="Slamovits C.H."/>
            <person name="Spencer D.F."/>
            <person name="Suzuki S."/>
            <person name="Worden A.Z."/>
            <person name="Zauner S."/>
            <person name="Barry K."/>
            <person name="Bell C."/>
            <person name="Bharti A.K."/>
            <person name="Crow J.A."/>
            <person name="Grimwood J."/>
            <person name="Kramer R."/>
            <person name="Lindquist E."/>
            <person name="Lucas S."/>
            <person name="Salamov A."/>
            <person name="McFadden G.I."/>
            <person name="Lane C.E."/>
            <person name="Keeling P.J."/>
            <person name="Gray M.W."/>
            <person name="Grigoriev I.V."/>
            <person name="Archibald J.M."/>
        </authorList>
    </citation>
    <scope>NUCLEOTIDE SEQUENCE</scope>
    <source>
        <strain evidence="7">CCMP2712</strain>
    </source>
</reference>
<dbReference type="KEGG" id="gtt:GUITHDRAFT_99149"/>
<dbReference type="GO" id="GO:0006004">
    <property type="term" value="P:fucose metabolic process"/>
    <property type="evidence" value="ECO:0007669"/>
    <property type="project" value="UniProtKB-KW"/>
</dbReference>
<feature type="region of interest" description="Disordered" evidence="4">
    <location>
        <begin position="184"/>
        <end position="210"/>
    </location>
</feature>
<dbReference type="Gene3D" id="3.40.50.11350">
    <property type="match status" value="1"/>
</dbReference>
<proteinExistence type="predicted"/>
<accession>L1K471</accession>
<name>L1K471_GUITC</name>
<evidence type="ECO:0000256" key="3">
    <source>
        <dbReference type="ARBA" id="ARBA00023277"/>
    </source>
</evidence>
<dbReference type="PANTHER" id="PTHR13398:SF0">
    <property type="entry name" value="GDP-FUCOSE PROTEIN O-FUCOSYLTRANSFERASE 2"/>
    <property type="match status" value="1"/>
</dbReference>